<dbReference type="SUPFAM" id="SSF52833">
    <property type="entry name" value="Thioredoxin-like"/>
    <property type="match status" value="1"/>
</dbReference>
<dbReference type="CDD" id="cd02953">
    <property type="entry name" value="DsbDgamma"/>
    <property type="match status" value="1"/>
</dbReference>
<sequence length="715" mass="76619">MKKMLWRFTGWILLAAVAHVAQAASDRASTEQVAAQLVASVAAVHPGSEIYLGLHQQIIPHWHTYWVNPGDSGNATTIDWSLPEGATASEIYWPIPSRFSLGPITNYGYENSVTLLTKISVPAQLQPGDQFTAAALVDWLVCEEECIPQQVALELSLPVVGSSESTGQGSPLIEQALAQLPVASPYKISAHQAQVDATSGQTQLRLTLGLPAAQIPQVRDIWFYPYDWGRIQQSAPQRVTTTSQGLELVIEEGEAPLSPGQSLTGVLVIQEQVQVEGSSTPTPAIIRGFEINTPLLAATTADVADSLPGFFSALLLALIGGIILNLMPCVFPVLSIKALSLISHAHQSPAQIRLHGAAYTLGVLASFALLALVLILLKAGGAQIGWGFQFQSPLFVIAVAYLMFAVGLSLSGVFYIGGSVAGVGASLAEKPGYGGSFFTGVLATIVATPCTAPFMAAALGYALAQPPLMLLAVFLSLGLGLALPYLLLTCWPRLQRWLPRPGAWMERMKQLLAFPMYAAAIWLVWVLVQQAGLDALVIVLGGMLLLALAAWIYDSSRYASTGWRRLGSCSAVLLIAGVLAVSFIRIDGSHTSSTQASTSAAQHWEPFSEARLNALRADNKPVFVNFTAAWCISCLVNEKVALSDQGVIDAFNRAGITYLKGDWTNRDPEITAFLKRFNRSGVPLYLFYPESGSAPRELPQILTPDMVIAAIEQPH</sequence>
<evidence type="ECO:0000256" key="2">
    <source>
        <dbReference type="ARBA" id="ARBA00022692"/>
    </source>
</evidence>
<dbReference type="Pfam" id="PF13899">
    <property type="entry name" value="Thioredoxin_7"/>
    <property type="match status" value="1"/>
</dbReference>
<evidence type="ECO:0000313" key="11">
    <source>
        <dbReference type="Proteomes" id="UP000216101"/>
    </source>
</evidence>
<feature type="signal peptide" evidence="7">
    <location>
        <begin position="1"/>
        <end position="23"/>
    </location>
</feature>
<dbReference type="EMBL" id="NHNI01000002">
    <property type="protein sequence ID" value="OZY85019.1"/>
    <property type="molecule type" value="Genomic_DNA"/>
</dbReference>
<dbReference type="Pfam" id="PF11412">
    <property type="entry name" value="DsbD_N"/>
    <property type="match status" value="1"/>
</dbReference>
<dbReference type="PANTHER" id="PTHR32234">
    <property type="entry name" value="THIOL:DISULFIDE INTERCHANGE PROTEIN DSBD"/>
    <property type="match status" value="1"/>
</dbReference>
<evidence type="ECO:0000256" key="1">
    <source>
        <dbReference type="ARBA" id="ARBA00004141"/>
    </source>
</evidence>
<comment type="caution">
    <text evidence="10">The sequence shown here is derived from an EMBL/GenBank/DDBJ whole genome shotgun (WGS) entry which is preliminary data.</text>
</comment>
<feature type="transmembrane region" description="Helical" evidence="6">
    <location>
        <begin position="437"/>
        <end position="462"/>
    </location>
</feature>
<feature type="transmembrane region" description="Helical" evidence="6">
    <location>
        <begin position="357"/>
        <end position="377"/>
    </location>
</feature>
<organism evidence="10 11">
    <name type="scientific">Cellvibrio mixtus</name>
    <dbReference type="NCBI Taxonomy" id="39650"/>
    <lineage>
        <taxon>Bacteria</taxon>
        <taxon>Pseudomonadati</taxon>
        <taxon>Pseudomonadota</taxon>
        <taxon>Gammaproteobacteria</taxon>
        <taxon>Cellvibrionales</taxon>
        <taxon>Cellvibrionaceae</taxon>
        <taxon>Cellvibrio</taxon>
    </lineage>
</organism>
<dbReference type="Proteomes" id="UP000216101">
    <property type="component" value="Unassembled WGS sequence"/>
</dbReference>
<dbReference type="PANTHER" id="PTHR32234:SF3">
    <property type="entry name" value="SUPPRESSION OF COPPER SENSITIVITY PROTEIN"/>
    <property type="match status" value="1"/>
</dbReference>
<name>A0A266Q6R7_9GAMM</name>
<feature type="transmembrane region" description="Helical" evidence="6">
    <location>
        <begin position="310"/>
        <end position="336"/>
    </location>
</feature>
<dbReference type="GO" id="GO:0015035">
    <property type="term" value="F:protein-disulfide reductase activity"/>
    <property type="evidence" value="ECO:0007669"/>
    <property type="project" value="TreeGrafter"/>
</dbReference>
<feature type="transmembrane region" description="Helical" evidence="6">
    <location>
        <begin position="535"/>
        <end position="553"/>
    </location>
</feature>
<keyword evidence="5 6" id="KW-0472">Membrane</keyword>
<keyword evidence="7" id="KW-0732">Signal</keyword>
<feature type="transmembrane region" description="Helical" evidence="6">
    <location>
        <begin position="565"/>
        <end position="584"/>
    </location>
</feature>
<feature type="transmembrane region" description="Helical" evidence="6">
    <location>
        <begin position="468"/>
        <end position="491"/>
    </location>
</feature>
<dbReference type="InterPro" id="IPR028250">
    <property type="entry name" value="DsbDN"/>
</dbReference>
<feature type="domain" description="Cytochrome C biogenesis protein transmembrane" evidence="8">
    <location>
        <begin position="313"/>
        <end position="524"/>
    </location>
</feature>
<keyword evidence="11" id="KW-1185">Reference proteome</keyword>
<dbReference type="GO" id="GO:0017004">
    <property type="term" value="P:cytochrome complex assembly"/>
    <property type="evidence" value="ECO:0007669"/>
    <property type="project" value="UniProtKB-KW"/>
</dbReference>
<dbReference type="RefSeq" id="WP_094985959.1">
    <property type="nucleotide sequence ID" value="NZ_NHNI01000002.1"/>
</dbReference>
<comment type="subcellular location">
    <subcellularLocation>
        <location evidence="1">Membrane</location>
        <topology evidence="1">Multi-pass membrane protein</topology>
    </subcellularLocation>
</comment>
<keyword evidence="2 6" id="KW-0812">Transmembrane</keyword>
<dbReference type="Pfam" id="PF02683">
    <property type="entry name" value="DsbD_TM"/>
    <property type="match status" value="1"/>
</dbReference>
<dbReference type="InterPro" id="IPR003834">
    <property type="entry name" value="Cyt_c_assmbl_TM_dom"/>
</dbReference>
<dbReference type="GO" id="GO:0045454">
    <property type="term" value="P:cell redox homeostasis"/>
    <property type="evidence" value="ECO:0007669"/>
    <property type="project" value="TreeGrafter"/>
</dbReference>
<accession>A0A266Q6R7</accession>
<evidence type="ECO:0000256" key="5">
    <source>
        <dbReference type="ARBA" id="ARBA00023136"/>
    </source>
</evidence>
<proteinExistence type="predicted"/>
<evidence type="ECO:0000256" key="4">
    <source>
        <dbReference type="ARBA" id="ARBA00022989"/>
    </source>
</evidence>
<evidence type="ECO:0000259" key="8">
    <source>
        <dbReference type="Pfam" id="PF02683"/>
    </source>
</evidence>
<dbReference type="InterPro" id="IPR035671">
    <property type="entry name" value="DsbD_gamma"/>
</dbReference>
<feature type="domain" description="Thiol:disulfide interchange protein DsbD N-terminal" evidence="9">
    <location>
        <begin position="43"/>
        <end position="155"/>
    </location>
</feature>
<feature type="chain" id="PRO_5012334150" evidence="7">
    <location>
        <begin position="24"/>
        <end position="715"/>
    </location>
</feature>
<evidence type="ECO:0000256" key="3">
    <source>
        <dbReference type="ARBA" id="ARBA00022748"/>
    </source>
</evidence>
<reference evidence="11" key="1">
    <citation type="submission" date="2017-05" db="EMBL/GenBank/DDBJ databases">
        <authorList>
            <person name="Barney B.M."/>
        </authorList>
    </citation>
    <scope>NUCLEOTIDE SEQUENCE [LARGE SCALE GENOMIC DNA]</scope>
    <source>
        <strain evidence="11">PSBB022</strain>
    </source>
</reference>
<keyword evidence="4 6" id="KW-1133">Transmembrane helix</keyword>
<feature type="transmembrane region" description="Helical" evidence="6">
    <location>
        <begin position="397"/>
        <end position="425"/>
    </location>
</feature>
<protein>
    <submittedName>
        <fullName evidence="10">Thiol:disulfide interchange protein</fullName>
    </submittedName>
</protein>
<dbReference type="AlphaFoldDB" id="A0A266Q6R7"/>
<dbReference type="Gene3D" id="3.40.30.10">
    <property type="entry name" value="Glutaredoxin"/>
    <property type="match status" value="1"/>
</dbReference>
<dbReference type="InterPro" id="IPR036249">
    <property type="entry name" value="Thioredoxin-like_sf"/>
</dbReference>
<evidence type="ECO:0000313" key="10">
    <source>
        <dbReference type="EMBL" id="OZY85019.1"/>
    </source>
</evidence>
<gene>
    <name evidence="10" type="ORF">CBP51_17875</name>
</gene>
<evidence type="ECO:0000256" key="6">
    <source>
        <dbReference type="SAM" id="Phobius"/>
    </source>
</evidence>
<keyword evidence="3" id="KW-0201">Cytochrome c-type biogenesis</keyword>
<feature type="transmembrane region" description="Helical" evidence="6">
    <location>
        <begin position="511"/>
        <end position="529"/>
    </location>
</feature>
<evidence type="ECO:0000256" key="7">
    <source>
        <dbReference type="SAM" id="SignalP"/>
    </source>
</evidence>
<evidence type="ECO:0000259" key="9">
    <source>
        <dbReference type="Pfam" id="PF11412"/>
    </source>
</evidence>
<dbReference type="GO" id="GO:0016020">
    <property type="term" value="C:membrane"/>
    <property type="evidence" value="ECO:0007669"/>
    <property type="project" value="UniProtKB-SubCell"/>
</dbReference>